<evidence type="ECO:0000313" key="2">
    <source>
        <dbReference type="Proteomes" id="UP000700334"/>
    </source>
</evidence>
<comment type="caution">
    <text evidence="1">The sequence shown here is derived from an EMBL/GenBank/DDBJ whole genome shotgun (WGS) entry which is preliminary data.</text>
</comment>
<sequence>TFLEQEMNLDFNAQLWELKIIAAMQTEVGGAWKTVIIGTCGQVNLHKTGSQSFTGIKPRQRMGNTRSNLFLVFGRSSLERILNFNPQSSSHKQKLLNKIPLTRRKGGKERGNEAELCRNSIAIQGQWPEEDRPPS</sequence>
<gene>
    <name evidence="1" type="ORF">J0S82_014405</name>
</gene>
<evidence type="ECO:0000313" key="1">
    <source>
        <dbReference type="EMBL" id="KAG8523270.1"/>
    </source>
</evidence>
<dbReference type="Proteomes" id="UP000700334">
    <property type="component" value="Unassembled WGS sequence"/>
</dbReference>
<reference evidence="1" key="1">
    <citation type="journal article" date="2021" name="Evol. Appl.">
        <title>The genome of the Pyrenean desman and the effects of bottlenecks and inbreeding on the genomic landscape of an endangered species.</title>
        <authorList>
            <person name="Escoda L."/>
            <person name="Castresana J."/>
        </authorList>
    </citation>
    <scope>NUCLEOTIDE SEQUENCE</scope>
    <source>
        <strain evidence="1">IBE-C5619</strain>
    </source>
</reference>
<dbReference type="AlphaFoldDB" id="A0A8J6AWJ3"/>
<keyword evidence="2" id="KW-1185">Reference proteome</keyword>
<feature type="non-terminal residue" evidence="1">
    <location>
        <position position="135"/>
    </location>
</feature>
<organism evidence="1 2">
    <name type="scientific">Galemys pyrenaicus</name>
    <name type="common">Iberian desman</name>
    <name type="synonym">Pyrenean desman</name>
    <dbReference type="NCBI Taxonomy" id="202257"/>
    <lineage>
        <taxon>Eukaryota</taxon>
        <taxon>Metazoa</taxon>
        <taxon>Chordata</taxon>
        <taxon>Craniata</taxon>
        <taxon>Vertebrata</taxon>
        <taxon>Euteleostomi</taxon>
        <taxon>Mammalia</taxon>
        <taxon>Eutheria</taxon>
        <taxon>Laurasiatheria</taxon>
        <taxon>Eulipotyphla</taxon>
        <taxon>Talpidae</taxon>
        <taxon>Galemys</taxon>
    </lineage>
</organism>
<proteinExistence type="predicted"/>
<feature type="non-terminal residue" evidence="1">
    <location>
        <position position="1"/>
    </location>
</feature>
<name>A0A8J6AWJ3_GALPY</name>
<dbReference type="EMBL" id="JAGFMF010011417">
    <property type="protein sequence ID" value="KAG8523270.1"/>
    <property type="molecule type" value="Genomic_DNA"/>
</dbReference>
<accession>A0A8J6AWJ3</accession>
<protein>
    <submittedName>
        <fullName evidence="1">Uncharacterized protein</fullName>
    </submittedName>
</protein>